<keyword evidence="2" id="KW-1185">Reference proteome</keyword>
<accession>A0A0D0AL26</accession>
<organism evidence="1 2">
    <name type="scientific">Suillus luteus UH-Slu-Lm8-n1</name>
    <dbReference type="NCBI Taxonomy" id="930992"/>
    <lineage>
        <taxon>Eukaryota</taxon>
        <taxon>Fungi</taxon>
        <taxon>Dikarya</taxon>
        <taxon>Basidiomycota</taxon>
        <taxon>Agaricomycotina</taxon>
        <taxon>Agaricomycetes</taxon>
        <taxon>Agaricomycetidae</taxon>
        <taxon>Boletales</taxon>
        <taxon>Suillineae</taxon>
        <taxon>Suillaceae</taxon>
        <taxon>Suillus</taxon>
    </lineage>
</organism>
<name>A0A0D0AL26_9AGAM</name>
<dbReference type="HOGENOM" id="CLU_2795628_0_0_1"/>
<dbReference type="Proteomes" id="UP000054485">
    <property type="component" value="Unassembled WGS sequence"/>
</dbReference>
<reference evidence="1 2" key="1">
    <citation type="submission" date="2014-04" db="EMBL/GenBank/DDBJ databases">
        <authorList>
            <consortium name="DOE Joint Genome Institute"/>
            <person name="Kuo A."/>
            <person name="Ruytinx J."/>
            <person name="Rineau F."/>
            <person name="Colpaert J."/>
            <person name="Kohler A."/>
            <person name="Nagy L.G."/>
            <person name="Floudas D."/>
            <person name="Copeland A."/>
            <person name="Barry K.W."/>
            <person name="Cichocki N."/>
            <person name="Veneault-Fourrey C."/>
            <person name="LaButti K."/>
            <person name="Lindquist E.A."/>
            <person name="Lipzen A."/>
            <person name="Lundell T."/>
            <person name="Morin E."/>
            <person name="Murat C."/>
            <person name="Sun H."/>
            <person name="Tunlid A."/>
            <person name="Henrissat B."/>
            <person name="Grigoriev I.V."/>
            <person name="Hibbett D.S."/>
            <person name="Martin F."/>
            <person name="Nordberg H.P."/>
            <person name="Cantor M.N."/>
            <person name="Hua S.X."/>
        </authorList>
    </citation>
    <scope>NUCLEOTIDE SEQUENCE [LARGE SCALE GENOMIC DNA]</scope>
    <source>
        <strain evidence="1 2">UH-Slu-Lm8-n1</strain>
    </source>
</reference>
<dbReference type="EMBL" id="KN835236">
    <property type="protein sequence ID" value="KIK42536.1"/>
    <property type="molecule type" value="Genomic_DNA"/>
</dbReference>
<evidence type="ECO:0000313" key="2">
    <source>
        <dbReference type="Proteomes" id="UP000054485"/>
    </source>
</evidence>
<gene>
    <name evidence="1" type="ORF">CY34DRAFT_139963</name>
</gene>
<protein>
    <submittedName>
        <fullName evidence="1">Uncharacterized protein</fullName>
    </submittedName>
</protein>
<evidence type="ECO:0000313" key="1">
    <source>
        <dbReference type="EMBL" id="KIK42536.1"/>
    </source>
</evidence>
<dbReference type="AlphaFoldDB" id="A0A0D0AL26"/>
<dbReference type="InParanoid" id="A0A0D0AL26"/>
<proteinExistence type="predicted"/>
<sequence>MSSSTLQAVTSLTHISAQKFSYSVVLVKTWLCSQQARQRGYNTTFSRVHICNAKKSSSSSGVSREQEP</sequence>
<reference evidence="2" key="2">
    <citation type="submission" date="2015-01" db="EMBL/GenBank/DDBJ databases">
        <title>Evolutionary Origins and Diversification of the Mycorrhizal Mutualists.</title>
        <authorList>
            <consortium name="DOE Joint Genome Institute"/>
            <consortium name="Mycorrhizal Genomics Consortium"/>
            <person name="Kohler A."/>
            <person name="Kuo A."/>
            <person name="Nagy L.G."/>
            <person name="Floudas D."/>
            <person name="Copeland A."/>
            <person name="Barry K.W."/>
            <person name="Cichocki N."/>
            <person name="Veneault-Fourrey C."/>
            <person name="LaButti K."/>
            <person name="Lindquist E.A."/>
            <person name="Lipzen A."/>
            <person name="Lundell T."/>
            <person name="Morin E."/>
            <person name="Murat C."/>
            <person name="Riley R."/>
            <person name="Ohm R."/>
            <person name="Sun H."/>
            <person name="Tunlid A."/>
            <person name="Henrissat B."/>
            <person name="Grigoriev I.V."/>
            <person name="Hibbett D.S."/>
            <person name="Martin F."/>
        </authorList>
    </citation>
    <scope>NUCLEOTIDE SEQUENCE [LARGE SCALE GENOMIC DNA]</scope>
    <source>
        <strain evidence="2">UH-Slu-Lm8-n1</strain>
    </source>
</reference>